<gene>
    <name evidence="2" type="ORF">DUNSADRAFT_3929</name>
</gene>
<evidence type="ECO:0000313" key="2">
    <source>
        <dbReference type="EMBL" id="KAF5842902.1"/>
    </source>
</evidence>
<evidence type="ECO:0000313" key="3">
    <source>
        <dbReference type="Proteomes" id="UP000815325"/>
    </source>
</evidence>
<proteinExistence type="predicted"/>
<organism evidence="2 3">
    <name type="scientific">Dunaliella salina</name>
    <name type="common">Green alga</name>
    <name type="synonym">Protococcus salinus</name>
    <dbReference type="NCBI Taxonomy" id="3046"/>
    <lineage>
        <taxon>Eukaryota</taxon>
        <taxon>Viridiplantae</taxon>
        <taxon>Chlorophyta</taxon>
        <taxon>core chlorophytes</taxon>
        <taxon>Chlorophyceae</taxon>
        <taxon>CS clade</taxon>
        <taxon>Chlamydomonadales</taxon>
        <taxon>Dunaliellaceae</taxon>
        <taxon>Dunaliella</taxon>
    </lineage>
</organism>
<evidence type="ECO:0000256" key="1">
    <source>
        <dbReference type="SAM" id="MobiDB-lite"/>
    </source>
</evidence>
<dbReference type="Proteomes" id="UP000815325">
    <property type="component" value="Unassembled WGS sequence"/>
</dbReference>
<dbReference type="EMBL" id="MU069452">
    <property type="protein sequence ID" value="KAF5842902.1"/>
    <property type="molecule type" value="Genomic_DNA"/>
</dbReference>
<accession>A0ABQ7H7R8</accession>
<reference evidence="2" key="1">
    <citation type="submission" date="2017-08" db="EMBL/GenBank/DDBJ databases">
        <authorList>
            <person name="Polle J.E."/>
            <person name="Barry K."/>
            <person name="Cushman J."/>
            <person name="Schmutz J."/>
            <person name="Tran D."/>
            <person name="Hathwaick L.T."/>
            <person name="Yim W.C."/>
            <person name="Jenkins J."/>
            <person name="Mckie-Krisberg Z.M."/>
            <person name="Prochnik S."/>
            <person name="Lindquist E."/>
            <person name="Dockter R.B."/>
            <person name="Adam C."/>
            <person name="Molina H."/>
            <person name="Bunkerborg J."/>
            <person name="Jin E."/>
            <person name="Buchheim M."/>
            <person name="Magnuson J."/>
        </authorList>
    </citation>
    <scope>NUCLEOTIDE SEQUENCE</scope>
    <source>
        <strain evidence="2">CCAP 19/18</strain>
    </source>
</reference>
<protein>
    <submittedName>
        <fullName evidence="2">Uncharacterized protein</fullName>
    </submittedName>
</protein>
<feature type="region of interest" description="Disordered" evidence="1">
    <location>
        <begin position="120"/>
        <end position="140"/>
    </location>
</feature>
<name>A0ABQ7H7R8_DUNSA</name>
<sequence>MASTTSILRIANQDINKYSRNQFGAPWSELDAQQKSDVAASMRVDQQVAAGGIVPPESEAAMAMRLATRALRAADRESACDKDDYALACFGCTFNWLSPAQKEHVASYMRTDEERAFGGVLKGGQASDAKREADTSYASG</sequence>
<comment type="caution">
    <text evidence="2">The sequence shown here is derived from an EMBL/GenBank/DDBJ whole genome shotgun (WGS) entry which is preliminary data.</text>
</comment>
<keyword evidence="3" id="KW-1185">Reference proteome</keyword>